<keyword evidence="6" id="KW-0677">Repeat</keyword>
<keyword evidence="9" id="KW-0325">Glycoprotein</keyword>
<name>A0A2N9EN66_FAGSY</name>
<evidence type="ECO:0000256" key="4">
    <source>
        <dbReference type="ARBA" id="ARBA00022614"/>
    </source>
</evidence>
<dbReference type="FunFam" id="3.80.10.10:FF:000383">
    <property type="entry name" value="Leucine-rich repeat receptor protein kinase EMS1"/>
    <property type="match status" value="1"/>
</dbReference>
<dbReference type="SUPFAM" id="SSF53098">
    <property type="entry name" value="Ribonuclease H-like"/>
    <property type="match status" value="1"/>
</dbReference>
<reference evidence="13" key="1">
    <citation type="submission" date="2018-02" db="EMBL/GenBank/DDBJ databases">
        <authorList>
            <person name="Cohen D.B."/>
            <person name="Kent A.D."/>
        </authorList>
    </citation>
    <scope>NUCLEOTIDE SEQUENCE</scope>
</reference>
<dbReference type="GO" id="GO:0015074">
    <property type="term" value="P:DNA integration"/>
    <property type="evidence" value="ECO:0007669"/>
    <property type="project" value="InterPro"/>
</dbReference>
<dbReference type="InterPro" id="IPR043502">
    <property type="entry name" value="DNA/RNA_pol_sf"/>
</dbReference>
<dbReference type="InterPro" id="IPR036397">
    <property type="entry name" value="RNaseH_sf"/>
</dbReference>
<evidence type="ECO:0000256" key="3">
    <source>
        <dbReference type="ARBA" id="ARBA00022475"/>
    </source>
</evidence>
<comment type="similarity">
    <text evidence="2">Belongs to the RLP family.</text>
</comment>
<dbReference type="Pfam" id="PF00560">
    <property type="entry name" value="LRR_1"/>
    <property type="match status" value="2"/>
</dbReference>
<evidence type="ECO:0000256" key="10">
    <source>
        <dbReference type="ARBA" id="ARBA00038043"/>
    </source>
</evidence>
<dbReference type="InterPro" id="IPR032675">
    <property type="entry name" value="LRR_dom_sf"/>
</dbReference>
<dbReference type="Pfam" id="PF13855">
    <property type="entry name" value="LRR_8"/>
    <property type="match status" value="1"/>
</dbReference>
<keyword evidence="8" id="KW-0472">Membrane</keyword>
<dbReference type="PANTHER" id="PTHR48059:SF30">
    <property type="entry name" value="OS06G0587000 PROTEIN"/>
    <property type="match status" value="1"/>
</dbReference>
<dbReference type="PROSITE" id="PS50994">
    <property type="entry name" value="INTEGRASE"/>
    <property type="match status" value="1"/>
</dbReference>
<dbReference type="EMBL" id="OIVN01000193">
    <property type="protein sequence ID" value="SPC76014.1"/>
    <property type="molecule type" value="Genomic_DNA"/>
</dbReference>
<evidence type="ECO:0000313" key="13">
    <source>
        <dbReference type="EMBL" id="SPC76014.1"/>
    </source>
</evidence>
<organism evidence="13">
    <name type="scientific">Fagus sylvatica</name>
    <name type="common">Beechnut</name>
    <dbReference type="NCBI Taxonomy" id="28930"/>
    <lineage>
        <taxon>Eukaryota</taxon>
        <taxon>Viridiplantae</taxon>
        <taxon>Streptophyta</taxon>
        <taxon>Embryophyta</taxon>
        <taxon>Tracheophyta</taxon>
        <taxon>Spermatophyta</taxon>
        <taxon>Magnoliopsida</taxon>
        <taxon>eudicotyledons</taxon>
        <taxon>Gunneridae</taxon>
        <taxon>Pentapetalae</taxon>
        <taxon>rosids</taxon>
        <taxon>fabids</taxon>
        <taxon>Fagales</taxon>
        <taxon>Fagaceae</taxon>
        <taxon>Fagus</taxon>
    </lineage>
</organism>
<gene>
    <name evidence="13" type="ORF">FSB_LOCUS3896</name>
</gene>
<feature type="region of interest" description="Disordered" evidence="11">
    <location>
        <begin position="583"/>
        <end position="631"/>
    </location>
</feature>
<dbReference type="InterPro" id="IPR003591">
    <property type="entry name" value="Leu-rich_rpt_typical-subtyp"/>
</dbReference>
<dbReference type="Pfam" id="PF25597">
    <property type="entry name" value="SH3_retrovirus"/>
    <property type="match status" value="1"/>
</dbReference>
<evidence type="ECO:0000256" key="9">
    <source>
        <dbReference type="ARBA" id="ARBA00023180"/>
    </source>
</evidence>
<dbReference type="InterPro" id="IPR001584">
    <property type="entry name" value="Integrase_cat-core"/>
</dbReference>
<dbReference type="SUPFAM" id="SSF56672">
    <property type="entry name" value="DNA/RNA polymerases"/>
    <property type="match status" value="1"/>
</dbReference>
<comment type="subcellular location">
    <subcellularLocation>
        <location evidence="1">Cell membrane</location>
        <topology evidence="1">Single-pass type I membrane protein</topology>
    </subcellularLocation>
</comment>
<dbReference type="Gene3D" id="3.80.10.10">
    <property type="entry name" value="Ribonuclease Inhibitor"/>
    <property type="match status" value="3"/>
</dbReference>
<evidence type="ECO:0000259" key="12">
    <source>
        <dbReference type="PROSITE" id="PS50994"/>
    </source>
</evidence>
<dbReference type="SMART" id="SM00369">
    <property type="entry name" value="LRR_TYP"/>
    <property type="match status" value="5"/>
</dbReference>
<comment type="similarity">
    <text evidence="10">Belongs to the polygalacturonase-inhibiting protein family.</text>
</comment>
<evidence type="ECO:0000256" key="7">
    <source>
        <dbReference type="ARBA" id="ARBA00022989"/>
    </source>
</evidence>
<dbReference type="InterPro" id="IPR051848">
    <property type="entry name" value="PGIP"/>
</dbReference>
<dbReference type="InterPro" id="IPR013103">
    <property type="entry name" value="RVT_2"/>
</dbReference>
<dbReference type="FunFam" id="3.80.10.10:FF:000356">
    <property type="entry name" value="LRR receptor-like serine/threonine-protein kinase"/>
    <property type="match status" value="1"/>
</dbReference>
<dbReference type="Pfam" id="PF00665">
    <property type="entry name" value="rve"/>
    <property type="match status" value="1"/>
</dbReference>
<dbReference type="AlphaFoldDB" id="A0A2N9EN66"/>
<dbReference type="SUPFAM" id="SSF52058">
    <property type="entry name" value="L domain-like"/>
    <property type="match status" value="1"/>
</dbReference>
<keyword evidence="3" id="KW-1003">Cell membrane</keyword>
<dbReference type="GO" id="GO:0005886">
    <property type="term" value="C:plasma membrane"/>
    <property type="evidence" value="ECO:0007669"/>
    <property type="project" value="UniProtKB-SubCell"/>
</dbReference>
<feature type="domain" description="Integrase catalytic" evidence="12">
    <location>
        <begin position="360"/>
        <end position="529"/>
    </location>
</feature>
<evidence type="ECO:0000256" key="5">
    <source>
        <dbReference type="ARBA" id="ARBA00022692"/>
    </source>
</evidence>
<evidence type="ECO:0000256" key="6">
    <source>
        <dbReference type="ARBA" id="ARBA00022737"/>
    </source>
</evidence>
<evidence type="ECO:0000256" key="1">
    <source>
        <dbReference type="ARBA" id="ARBA00004251"/>
    </source>
</evidence>
<sequence length="1011" mass="113555">MKAVKLLMVEELKKSHHNPPDHSLLTDKAALLSFKNTITHDPNSTLANWDEAVDVCNFTGVTCDKHHHHVAQLVLEDTELEGLLSPFISNLTGLRRLVIIGNHLYSSIPPEFSSLRHLRKLRLVGNKFTCHDNNTNLDPFFSALGNCTSLRELELAGMHLGGRLPSSIGQLSIDLESLLLQENQIFGAIPPNLANLSNLLVLNLTSNLLNGTIAAEISQLPSLQQLFLSHNLFNSAIPSSLGKFPHLGLLYLSHNKFSGEIPASLGNLVQINYLFLNNNLLSGMIPPTLGQCTDLNELDLSYNRLSGSIPPELAGHIWKDKMARLVREGLLGPLAKVGLPICEPCLAGKACRKPFGKAVRATQPLELFHSDICGLMNVKARHGASYFLTFIDDYTRYGYVQLIAHRYEALDCFKRFVAEVENQHEKSLKALRIHRGCEYLSDQFKDLCEEKGIRKQLTISNTPQQNGVAERRNRTLLDMVRSMMAQANLPISFSGDALLTAAYILNRVSSHTAHKYGKLGPRARKHIFIRYSDSSKGYVMYVEHPNGGMTEIESRDIDFIETDFPNIGEDNRDLDLYELKEDEGTLPSSSEGGGLHPRPIITEDSGSGLQPSGSITLDQDSQARRVSNRGHIPRHHFEIERNVLLCDAKDVNEPASFSEVLHSPDRDKWMTAMQEEMSSMDKNNVWELVDLPPGCKTIGNKWVLKVKRKADGSIDRYKARLVAKGYTQREGIDYEDTFSPMVRFASIRLILSIVAKQDLELFQMDVKTAFLNGELDEEIYMAQPAGLEVQGHERKVCRLKRSIYGLKQSSKQCILILSLYVDDILLARNDMDSIVTTKWLSSTFEMKDMGEANFVLGVKITRNRSKKFLSLSQGTYIKKILERFHMHNSKPIDTPMEKGCTLSLDQCSKNDEEKNQMSKVPYASAIESSMYAMLCTRSDICFAVGKVSYYQSNPGPSHWRAVKRILRYLRGTIDHALCYHGGDLRLTGYSDADWTSDKDERKSTSSYAFVL</sequence>
<dbReference type="InterPro" id="IPR001611">
    <property type="entry name" value="Leu-rich_rpt"/>
</dbReference>
<dbReference type="InterPro" id="IPR057670">
    <property type="entry name" value="SH3_retrovirus"/>
</dbReference>
<keyword evidence="7" id="KW-1133">Transmembrane helix</keyword>
<dbReference type="Pfam" id="PF07727">
    <property type="entry name" value="RVT_2"/>
    <property type="match status" value="2"/>
</dbReference>
<proteinExistence type="inferred from homology"/>
<evidence type="ECO:0000256" key="2">
    <source>
        <dbReference type="ARBA" id="ARBA00009592"/>
    </source>
</evidence>
<dbReference type="Pfam" id="PF08263">
    <property type="entry name" value="LRRNT_2"/>
    <property type="match status" value="1"/>
</dbReference>
<keyword evidence="5" id="KW-0812">Transmembrane</keyword>
<evidence type="ECO:0000256" key="11">
    <source>
        <dbReference type="SAM" id="MobiDB-lite"/>
    </source>
</evidence>
<dbReference type="InterPro" id="IPR013210">
    <property type="entry name" value="LRR_N_plant-typ"/>
</dbReference>
<dbReference type="PANTHER" id="PTHR48059">
    <property type="entry name" value="POLYGALACTURONASE INHIBITOR 1"/>
    <property type="match status" value="1"/>
</dbReference>
<accession>A0A2N9EN66</accession>
<dbReference type="InterPro" id="IPR012337">
    <property type="entry name" value="RNaseH-like_sf"/>
</dbReference>
<protein>
    <recommendedName>
        <fullName evidence="12">Integrase catalytic domain-containing protein</fullName>
    </recommendedName>
</protein>
<feature type="compositionally biased region" description="Polar residues" evidence="11">
    <location>
        <begin position="604"/>
        <end position="620"/>
    </location>
</feature>
<dbReference type="Gene3D" id="3.30.420.10">
    <property type="entry name" value="Ribonuclease H-like superfamily/Ribonuclease H"/>
    <property type="match status" value="1"/>
</dbReference>
<dbReference type="GO" id="GO:0003676">
    <property type="term" value="F:nucleic acid binding"/>
    <property type="evidence" value="ECO:0007669"/>
    <property type="project" value="InterPro"/>
</dbReference>
<keyword evidence="4" id="KW-0433">Leucine-rich repeat</keyword>
<evidence type="ECO:0000256" key="8">
    <source>
        <dbReference type="ARBA" id="ARBA00023136"/>
    </source>
</evidence>